<protein>
    <submittedName>
        <fullName evidence="1">Uncharacterized protein</fullName>
    </submittedName>
</protein>
<reference evidence="1 2" key="1">
    <citation type="submission" date="2014-10" db="EMBL/GenBank/DDBJ databases">
        <title>Draft genome sequence of Actinoplanes utahensis NRRL 12052.</title>
        <authorList>
            <person name="Velasco-Bucheli B."/>
            <person name="del Cerro C."/>
            <person name="Hormigo D."/>
            <person name="Garcia J.L."/>
            <person name="Acebal C."/>
            <person name="Arroyo M."/>
            <person name="de la Mata I."/>
        </authorList>
    </citation>
    <scope>NUCLEOTIDE SEQUENCE [LARGE SCALE GENOMIC DNA]</scope>
    <source>
        <strain evidence="1 2">NRRL 12052</strain>
    </source>
</reference>
<organism evidence="1 2">
    <name type="scientific">Actinoplanes utahensis</name>
    <dbReference type="NCBI Taxonomy" id="1869"/>
    <lineage>
        <taxon>Bacteria</taxon>
        <taxon>Bacillati</taxon>
        <taxon>Actinomycetota</taxon>
        <taxon>Actinomycetes</taxon>
        <taxon>Micromonosporales</taxon>
        <taxon>Micromonosporaceae</taxon>
        <taxon>Actinoplanes</taxon>
    </lineage>
</organism>
<dbReference type="Proteomes" id="UP000054537">
    <property type="component" value="Unassembled WGS sequence"/>
</dbReference>
<gene>
    <name evidence="1" type="ORF">MB27_20245</name>
</gene>
<name>A0A0A6X752_ACTUT</name>
<evidence type="ECO:0000313" key="1">
    <source>
        <dbReference type="EMBL" id="KHD75967.1"/>
    </source>
</evidence>
<dbReference type="AlphaFoldDB" id="A0A0A6X752"/>
<comment type="caution">
    <text evidence="1">The sequence shown here is derived from an EMBL/GenBank/DDBJ whole genome shotgun (WGS) entry which is preliminary data.</text>
</comment>
<dbReference type="EMBL" id="JRTT01000022">
    <property type="protein sequence ID" value="KHD75967.1"/>
    <property type="molecule type" value="Genomic_DNA"/>
</dbReference>
<keyword evidence="2" id="KW-1185">Reference proteome</keyword>
<proteinExistence type="predicted"/>
<accession>A0A0A6X752</accession>
<sequence length="64" mass="6967">MHQMRKLRALADRVVSLAVPAVTAKAAYTYEYKCGPRCGHGYATLQRTCGGGSCTGWVRIDCNC</sequence>
<evidence type="ECO:0000313" key="2">
    <source>
        <dbReference type="Proteomes" id="UP000054537"/>
    </source>
</evidence>